<comment type="caution">
    <text evidence="2">The sequence shown here is derived from an EMBL/GenBank/DDBJ whole genome shotgun (WGS) entry which is preliminary data.</text>
</comment>
<gene>
    <name evidence="2" type="ORF">H8E80_07430</name>
</gene>
<organism evidence="2 3">
    <name type="scientific">Candidatus Desulfaltia bathyphila</name>
    <dbReference type="NCBI Taxonomy" id="2841697"/>
    <lineage>
        <taxon>Bacteria</taxon>
        <taxon>Pseudomonadati</taxon>
        <taxon>Thermodesulfobacteriota</taxon>
        <taxon>Desulfobacteria</taxon>
        <taxon>Desulfobacterales</taxon>
        <taxon>Desulfobacterales incertae sedis</taxon>
        <taxon>Candidatus Desulfaltia</taxon>
    </lineage>
</organism>
<dbReference type="SUPFAM" id="SSF48695">
    <property type="entry name" value="Multiheme cytochromes"/>
    <property type="match status" value="1"/>
</dbReference>
<evidence type="ECO:0008006" key="4">
    <source>
        <dbReference type="Google" id="ProtNLM"/>
    </source>
</evidence>
<dbReference type="InterPro" id="IPR051829">
    <property type="entry name" value="Multiheme_Cytochr_ET"/>
</dbReference>
<dbReference type="Proteomes" id="UP000603545">
    <property type="component" value="Unassembled WGS sequence"/>
</dbReference>
<proteinExistence type="predicted"/>
<accession>A0A8J6TCB8</accession>
<sequence length="370" mass="41382">MELYEKVYVNPSFLKTAHGEIRCETCHNGNPKDPDWQTAHTGIVRDPTFPEANKACGECHEDIAATATSSLHYTLAPFSSIIKKRANKKDKEVFKKVCLAKDKHCNACHSSCGQCHVSRPNYAKGGFLAGHLFQKKPCMDTTCSSCHSGRVYGEFTGLNDGYPADVHYEKKEMTCMDCHTGEEMHADASGLSSRFDLPERPVCKKCHPNVLSEKPETRSHSIHREKVACQVCHAVANKNCFGCHVGTDKKGLPFYKSGETKMLFKIGLNINKTNERPYNYVVLRHPPADPGLFDFYVKNGLADFDKLPTWKLDTPHSIQRITPQNKTCNNCHDNASLFLQKQDVTSWELNANAGVIVPDNKIPEPVKIVN</sequence>
<evidence type="ECO:0000313" key="2">
    <source>
        <dbReference type="EMBL" id="MBC8199858.1"/>
    </source>
</evidence>
<name>A0A8J6TCB8_9BACT</name>
<keyword evidence="1" id="KW-0732">Signal</keyword>
<protein>
    <recommendedName>
        <fullName evidence="4">Cytochrome c-552/4 domain-containing protein</fullName>
    </recommendedName>
</protein>
<dbReference type="AlphaFoldDB" id="A0A8J6TCB8"/>
<dbReference type="InterPro" id="IPR036280">
    <property type="entry name" value="Multihaem_cyt_sf"/>
</dbReference>
<dbReference type="PANTHER" id="PTHR35038">
    <property type="entry name" value="DISSIMILATORY SULFITE REDUCTASE SIRA"/>
    <property type="match status" value="1"/>
</dbReference>
<evidence type="ECO:0000313" key="3">
    <source>
        <dbReference type="Proteomes" id="UP000603545"/>
    </source>
</evidence>
<dbReference type="EMBL" id="JACNLL010000066">
    <property type="protein sequence ID" value="MBC8199858.1"/>
    <property type="molecule type" value="Genomic_DNA"/>
</dbReference>
<evidence type="ECO:0000256" key="1">
    <source>
        <dbReference type="ARBA" id="ARBA00022729"/>
    </source>
</evidence>
<reference evidence="2 3" key="1">
    <citation type="submission" date="2020-08" db="EMBL/GenBank/DDBJ databases">
        <title>Bridging the membrane lipid divide: bacteria of the FCB group superphylum have the potential to synthesize archaeal ether lipids.</title>
        <authorList>
            <person name="Villanueva L."/>
            <person name="Von Meijenfeldt F.A.B."/>
            <person name="Westbye A.B."/>
            <person name="Yadav S."/>
            <person name="Hopmans E.C."/>
            <person name="Dutilh B.E."/>
            <person name="Sinninghe Damste J.S."/>
        </authorList>
    </citation>
    <scope>NUCLEOTIDE SEQUENCE [LARGE SCALE GENOMIC DNA]</scope>
    <source>
        <strain evidence="2">NIOZ-UU82</strain>
    </source>
</reference>